<keyword evidence="6" id="KW-1185">Reference proteome</keyword>
<evidence type="ECO:0000259" key="4">
    <source>
        <dbReference type="PROSITE" id="PS50097"/>
    </source>
</evidence>
<dbReference type="InterPro" id="IPR011333">
    <property type="entry name" value="SKP1/BTB/POZ_sf"/>
</dbReference>
<dbReference type="SUPFAM" id="SSF54695">
    <property type="entry name" value="POZ domain"/>
    <property type="match status" value="1"/>
</dbReference>
<dbReference type="Gene3D" id="3.30.710.10">
    <property type="entry name" value="Potassium Channel Kv1.1, Chain A"/>
    <property type="match status" value="1"/>
</dbReference>
<dbReference type="SUPFAM" id="SSF48371">
    <property type="entry name" value="ARM repeat"/>
    <property type="match status" value="2"/>
</dbReference>
<evidence type="ECO:0000256" key="1">
    <source>
        <dbReference type="ARBA" id="ARBA00004906"/>
    </source>
</evidence>
<name>A0AAW1PHJ8_9CHLO</name>
<feature type="repeat" description="ARM" evidence="2">
    <location>
        <begin position="365"/>
        <end position="407"/>
    </location>
</feature>
<comment type="pathway">
    <text evidence="1">Protein modification; protein ubiquitination.</text>
</comment>
<dbReference type="PROSITE" id="PS50176">
    <property type="entry name" value="ARM_REPEAT"/>
    <property type="match status" value="4"/>
</dbReference>
<proteinExistence type="predicted"/>
<comment type="caution">
    <text evidence="5">The sequence shown here is derived from an EMBL/GenBank/DDBJ whole genome shotgun (WGS) entry which is preliminary data.</text>
</comment>
<dbReference type="PANTHER" id="PTHR46710">
    <property type="entry name" value="ARM REPEAT PROTEIN INTERACTING WITH ABF2"/>
    <property type="match status" value="1"/>
</dbReference>
<evidence type="ECO:0000313" key="5">
    <source>
        <dbReference type="EMBL" id="KAK9809295.1"/>
    </source>
</evidence>
<dbReference type="InterPro" id="IPR000210">
    <property type="entry name" value="BTB/POZ_dom"/>
</dbReference>
<feature type="domain" description="BTB" evidence="4">
    <location>
        <begin position="543"/>
        <end position="610"/>
    </location>
</feature>
<sequence>MSLSSDTERKGQKRKLADALNTSSTPSETFEAASSEPVLSQTRRLVEVITALSHRKADVNERSALRKASHTLAELAKTEENVETIVDAMAVPAVVPILSLFGQQSATEPAPQAITSIEEEIEKEACFILGLLAIKQEHQHAIADQGALSGLVRLLQRYLPATNLSQGPGASLVRRAADAVTNLAHENVVIKSRVRSEGGIPPLVSLLEAYDNKVQRAAAGALRTLAFKNEDNKNQIVECGALPTLIHMLRAEDVLIHYEAVGVIGNLVHSSQHIKKRVLEEGALQPVIGLLASDCTESQREAALLLGQFATTDTDYKAKIVQRGAVPPLIDMLGHTDVQLKEMAAFALGRLAQNPDNQAGIVQAGGLGPLLELMASRNGNLQHNAAFALYGLADSEDNIAAIVRQGGVQALQQCELLVQPSKDCVQKTLKRLEEKVAGKVLNQVLYSLTSPDRILQQRTATALARLVKEQDLKLVFVDRRALDILLQMLTDPASTSARQHESASALFELARKANATAPIDCAPAPPVQHVYLGDVYVNSPTLSDVTFLVEGRHFHAHRIALLASSDTFRAMFDGHYKEKDAAVIPIPNIRFHVFEAMMRCIYTGAVEVRADMAEDLLQAADQYMLEGLKRLCEASICSSLTVESLANTYALAENFNAPQLARRCVLFALERYEAAVLALGAGPFATLIEQMVPKLKEFVTEQLVKTAASV</sequence>
<dbReference type="AlphaFoldDB" id="A0AAW1PHJ8"/>
<dbReference type="Pfam" id="PF00514">
    <property type="entry name" value="Arm"/>
    <property type="match status" value="3"/>
</dbReference>
<feature type="compositionally biased region" description="Basic and acidic residues" evidence="3">
    <location>
        <begin position="1"/>
        <end position="10"/>
    </location>
</feature>
<feature type="repeat" description="ARM" evidence="2">
    <location>
        <begin position="240"/>
        <end position="282"/>
    </location>
</feature>
<dbReference type="PANTHER" id="PTHR46710:SF1">
    <property type="entry name" value="ARM REPEAT PROTEIN INTERACTING WITH ABF2"/>
    <property type="match status" value="1"/>
</dbReference>
<dbReference type="Proteomes" id="UP001465755">
    <property type="component" value="Unassembled WGS sequence"/>
</dbReference>
<accession>A0AAW1PHJ8</accession>
<dbReference type="InterPro" id="IPR011989">
    <property type="entry name" value="ARM-like"/>
</dbReference>
<feature type="repeat" description="ARM" evidence="2">
    <location>
        <begin position="324"/>
        <end position="366"/>
    </location>
</feature>
<protein>
    <recommendedName>
        <fullName evidence="4">BTB domain-containing protein</fullName>
    </recommendedName>
</protein>
<dbReference type="InterPro" id="IPR000225">
    <property type="entry name" value="Armadillo"/>
</dbReference>
<dbReference type="InterPro" id="IPR044282">
    <property type="entry name" value="ABAP1/ARIA"/>
</dbReference>
<dbReference type="EMBL" id="JALJOQ010000021">
    <property type="protein sequence ID" value="KAK9809295.1"/>
    <property type="molecule type" value="Genomic_DNA"/>
</dbReference>
<evidence type="ECO:0000313" key="6">
    <source>
        <dbReference type="Proteomes" id="UP001465755"/>
    </source>
</evidence>
<evidence type="ECO:0000256" key="3">
    <source>
        <dbReference type="SAM" id="MobiDB-lite"/>
    </source>
</evidence>
<dbReference type="SMART" id="SM00225">
    <property type="entry name" value="BTB"/>
    <property type="match status" value="1"/>
</dbReference>
<dbReference type="Pfam" id="PF00651">
    <property type="entry name" value="BTB"/>
    <property type="match status" value="1"/>
</dbReference>
<dbReference type="InterPro" id="IPR016024">
    <property type="entry name" value="ARM-type_fold"/>
</dbReference>
<feature type="region of interest" description="Disordered" evidence="3">
    <location>
        <begin position="1"/>
        <end position="36"/>
    </location>
</feature>
<gene>
    <name evidence="5" type="ORF">WJX73_002053</name>
</gene>
<feature type="repeat" description="ARM" evidence="2">
    <location>
        <begin position="198"/>
        <end position="240"/>
    </location>
</feature>
<evidence type="ECO:0000256" key="2">
    <source>
        <dbReference type="PROSITE-ProRule" id="PRU00259"/>
    </source>
</evidence>
<dbReference type="SMART" id="SM00185">
    <property type="entry name" value="ARM"/>
    <property type="match status" value="9"/>
</dbReference>
<reference evidence="5 6" key="1">
    <citation type="journal article" date="2024" name="Nat. Commun.">
        <title>Phylogenomics reveals the evolutionary origins of lichenization in chlorophyte algae.</title>
        <authorList>
            <person name="Puginier C."/>
            <person name="Libourel C."/>
            <person name="Otte J."/>
            <person name="Skaloud P."/>
            <person name="Haon M."/>
            <person name="Grisel S."/>
            <person name="Petersen M."/>
            <person name="Berrin J.G."/>
            <person name="Delaux P.M."/>
            <person name="Dal Grande F."/>
            <person name="Keller J."/>
        </authorList>
    </citation>
    <scope>NUCLEOTIDE SEQUENCE [LARGE SCALE GENOMIC DNA]</scope>
    <source>
        <strain evidence="5 6">SAG 2036</strain>
    </source>
</reference>
<dbReference type="PROSITE" id="PS50097">
    <property type="entry name" value="BTB"/>
    <property type="match status" value="1"/>
</dbReference>
<organism evidence="5 6">
    <name type="scientific">Symbiochloris irregularis</name>
    <dbReference type="NCBI Taxonomy" id="706552"/>
    <lineage>
        <taxon>Eukaryota</taxon>
        <taxon>Viridiplantae</taxon>
        <taxon>Chlorophyta</taxon>
        <taxon>core chlorophytes</taxon>
        <taxon>Trebouxiophyceae</taxon>
        <taxon>Trebouxiales</taxon>
        <taxon>Trebouxiaceae</taxon>
        <taxon>Symbiochloris</taxon>
    </lineage>
</organism>
<dbReference type="Gene3D" id="1.25.10.10">
    <property type="entry name" value="Leucine-rich Repeat Variant"/>
    <property type="match status" value="3"/>
</dbReference>